<sequence>QVVPYARKYRHIGVSGDFKAWLLWCEDTGRVFTAALVRFDEAPVIHAAYSMEPMDDSEAVVDAIECIEIGDFRLGNALDGQDAAVKVMESRDPYGSDSPSYEEAVRSGDADDWRAAMKEENQVHVEDDPPKDKKKLLRSRRLLGTKRTMQGALCRRKARIIVGGHKQLKGVNYTDTFTPTPMW</sequence>
<evidence type="ECO:0000313" key="2">
    <source>
        <dbReference type="Proteomes" id="UP000037035"/>
    </source>
</evidence>
<name>A0A0L6VRB2_9BASI</name>
<protein>
    <submittedName>
        <fullName evidence="1">Uncharacterized protein</fullName>
    </submittedName>
</protein>
<dbReference type="AlphaFoldDB" id="A0A0L6VRB2"/>
<dbReference type="OrthoDB" id="95604at2759"/>
<accession>A0A0L6VRB2</accession>
<gene>
    <name evidence="1" type="ORF">VP01_11797g1</name>
</gene>
<proteinExistence type="predicted"/>
<feature type="non-terminal residue" evidence="1">
    <location>
        <position position="1"/>
    </location>
</feature>
<comment type="caution">
    <text evidence="1">The sequence shown here is derived from an EMBL/GenBank/DDBJ whole genome shotgun (WGS) entry which is preliminary data.</text>
</comment>
<dbReference type="Proteomes" id="UP000037035">
    <property type="component" value="Unassembled WGS sequence"/>
</dbReference>
<dbReference type="EMBL" id="LAVV01001995">
    <property type="protein sequence ID" value="KNZ63172.1"/>
    <property type="molecule type" value="Genomic_DNA"/>
</dbReference>
<organism evidence="1 2">
    <name type="scientific">Puccinia sorghi</name>
    <dbReference type="NCBI Taxonomy" id="27349"/>
    <lineage>
        <taxon>Eukaryota</taxon>
        <taxon>Fungi</taxon>
        <taxon>Dikarya</taxon>
        <taxon>Basidiomycota</taxon>
        <taxon>Pucciniomycotina</taxon>
        <taxon>Pucciniomycetes</taxon>
        <taxon>Pucciniales</taxon>
        <taxon>Pucciniaceae</taxon>
        <taxon>Puccinia</taxon>
    </lineage>
</organism>
<evidence type="ECO:0000313" key="1">
    <source>
        <dbReference type="EMBL" id="KNZ63172.1"/>
    </source>
</evidence>
<keyword evidence="2" id="KW-1185">Reference proteome</keyword>
<reference evidence="1 2" key="1">
    <citation type="submission" date="2015-08" db="EMBL/GenBank/DDBJ databases">
        <title>Next Generation Sequencing and Analysis of the Genome of Puccinia sorghi L Schw, the Causal Agent of Maize Common Rust.</title>
        <authorList>
            <person name="Rochi L."/>
            <person name="Burguener G."/>
            <person name="Darino M."/>
            <person name="Turjanski A."/>
            <person name="Kreff E."/>
            <person name="Dieguez M.J."/>
            <person name="Sacco F."/>
        </authorList>
    </citation>
    <scope>NUCLEOTIDE SEQUENCE [LARGE SCALE GENOMIC DNA]</scope>
    <source>
        <strain evidence="1 2">RO10H11247</strain>
    </source>
</reference>
<dbReference type="VEuPathDB" id="FungiDB:VP01_11797g1"/>